<keyword evidence="1" id="KW-0812">Transmembrane</keyword>
<accession>A0A1N6FCY2</accession>
<sequence>MAEPIFEASVDRAKVDTVGRWNSGIILVSVVLGCLIIAGLVFAIASGMGWFTITVAALGAAACLISTVMALRRRRALMLLVTGNDIALTVTDEGVRLAGAPLIAWHDMVFVGVLDDRARSARMQRLPLSGPLATAALKAGNGTLLCEIAVRDGAALKRAFGDDRGAERVTLFDEFDGARRGLIPLMLDSVIADTTAHQAARVLIDEAARRGVPTASHTAVFGYFDWKGPMIDRKWPVDERKDTRGTA</sequence>
<dbReference type="OrthoDB" id="5003395at2"/>
<dbReference type="RefSeq" id="WP_074260090.1">
    <property type="nucleotide sequence ID" value="NZ_FSRJ01000002.1"/>
</dbReference>
<dbReference type="AlphaFoldDB" id="A0A1N6FCY2"/>
<evidence type="ECO:0000313" key="3">
    <source>
        <dbReference type="Proteomes" id="UP000184699"/>
    </source>
</evidence>
<feature type="transmembrane region" description="Helical" evidence="1">
    <location>
        <begin position="50"/>
        <end position="71"/>
    </location>
</feature>
<protein>
    <submittedName>
        <fullName evidence="2">Uncharacterized protein</fullName>
    </submittedName>
</protein>
<keyword evidence="1" id="KW-0472">Membrane</keyword>
<gene>
    <name evidence="2" type="ORF">SAMN05443544_1943</name>
</gene>
<name>A0A1N6FCY2_9MICO</name>
<feature type="transmembrane region" description="Helical" evidence="1">
    <location>
        <begin position="21"/>
        <end position="44"/>
    </location>
</feature>
<keyword evidence="1" id="KW-1133">Transmembrane helix</keyword>
<reference evidence="3" key="1">
    <citation type="submission" date="2016-11" db="EMBL/GenBank/DDBJ databases">
        <authorList>
            <person name="Varghese N."/>
            <person name="Submissions S."/>
        </authorList>
    </citation>
    <scope>NUCLEOTIDE SEQUENCE [LARGE SCALE GENOMIC DNA]</scope>
    <source>
        <strain evidence="3">DSM 8595</strain>
    </source>
</reference>
<evidence type="ECO:0000313" key="2">
    <source>
        <dbReference type="EMBL" id="SIN93138.1"/>
    </source>
</evidence>
<organism evidence="2 3">
    <name type="scientific">Agromyces cerinus subsp. cerinus</name>
    <dbReference type="NCBI Taxonomy" id="232089"/>
    <lineage>
        <taxon>Bacteria</taxon>
        <taxon>Bacillati</taxon>
        <taxon>Actinomycetota</taxon>
        <taxon>Actinomycetes</taxon>
        <taxon>Micrococcales</taxon>
        <taxon>Microbacteriaceae</taxon>
        <taxon>Agromyces</taxon>
    </lineage>
</organism>
<proteinExistence type="predicted"/>
<dbReference type="EMBL" id="FSRJ01000002">
    <property type="protein sequence ID" value="SIN93138.1"/>
    <property type="molecule type" value="Genomic_DNA"/>
</dbReference>
<dbReference type="Proteomes" id="UP000184699">
    <property type="component" value="Unassembled WGS sequence"/>
</dbReference>
<dbReference type="STRING" id="232089.SAMN05443544_1943"/>
<evidence type="ECO:0000256" key="1">
    <source>
        <dbReference type="SAM" id="Phobius"/>
    </source>
</evidence>
<keyword evidence="3" id="KW-1185">Reference proteome</keyword>